<keyword evidence="9" id="KW-1185">Reference proteome</keyword>
<dbReference type="GO" id="GO:0000166">
    <property type="term" value="F:nucleotide binding"/>
    <property type="evidence" value="ECO:0007669"/>
    <property type="project" value="UniProtKB-KW"/>
</dbReference>
<feature type="domain" description="FHA" evidence="7">
    <location>
        <begin position="170"/>
        <end position="231"/>
    </location>
</feature>
<evidence type="ECO:0000256" key="1">
    <source>
        <dbReference type="ARBA" id="ARBA00008894"/>
    </source>
</evidence>
<dbReference type="PANTHER" id="PTHR19338">
    <property type="entry name" value="TRANSLOCASE OF INNER MITOCHONDRIAL MEMBRANE 13 HOMOLOG"/>
    <property type="match status" value="1"/>
</dbReference>
<dbReference type="InterPro" id="IPR041118">
    <property type="entry name" value="Rx_N"/>
</dbReference>
<keyword evidence="5" id="KW-0611">Plant defense</keyword>
<evidence type="ECO:0000256" key="3">
    <source>
        <dbReference type="ARBA" id="ARBA00022737"/>
    </source>
</evidence>
<keyword evidence="2" id="KW-0433">Leucine-rich repeat</keyword>
<dbReference type="InterPro" id="IPR038005">
    <property type="entry name" value="RX-like_CC"/>
</dbReference>
<reference evidence="8 9" key="1">
    <citation type="submission" date="2020-08" db="EMBL/GenBank/DDBJ databases">
        <title>Plant Genome Project.</title>
        <authorList>
            <person name="Zhang R.-G."/>
        </authorList>
    </citation>
    <scope>NUCLEOTIDE SEQUENCE [LARGE SCALE GENOMIC DNA]</scope>
    <source>
        <tissue evidence="8">Rhizome</tissue>
    </source>
</reference>
<name>A0A8J5C7G3_ZINOF</name>
<evidence type="ECO:0000256" key="2">
    <source>
        <dbReference type="ARBA" id="ARBA00022614"/>
    </source>
</evidence>
<proteinExistence type="inferred from homology"/>
<accession>A0A8J5C7G3</accession>
<dbReference type="Gene3D" id="1.20.5.4130">
    <property type="match status" value="1"/>
</dbReference>
<evidence type="ECO:0000256" key="5">
    <source>
        <dbReference type="ARBA" id="ARBA00022821"/>
    </source>
</evidence>
<dbReference type="Proteomes" id="UP000734854">
    <property type="component" value="Unassembled WGS sequence"/>
</dbReference>
<comment type="caution">
    <text evidence="8">The sequence shown here is derived from an EMBL/GenBank/DDBJ whole genome shotgun (WGS) entry which is preliminary data.</text>
</comment>
<feature type="coiled-coil region" evidence="6">
    <location>
        <begin position="116"/>
        <end position="143"/>
    </location>
</feature>
<dbReference type="CDD" id="cd14798">
    <property type="entry name" value="RX-CC_like"/>
    <property type="match status" value="1"/>
</dbReference>
<keyword evidence="3" id="KW-0677">Repeat</keyword>
<dbReference type="PROSITE" id="PS50006">
    <property type="entry name" value="FHA_DOMAIN"/>
    <property type="match status" value="1"/>
</dbReference>
<dbReference type="PANTHER" id="PTHR19338:SF73">
    <property type="entry name" value="DISEASE RESISTANCE PROTEIN RGA2-LIKE"/>
    <property type="match status" value="1"/>
</dbReference>
<protein>
    <recommendedName>
        <fullName evidence="7">FHA domain-containing protein</fullName>
    </recommendedName>
</protein>
<gene>
    <name evidence="8" type="ORF">ZIOFF_073650</name>
</gene>
<evidence type="ECO:0000256" key="4">
    <source>
        <dbReference type="ARBA" id="ARBA00022741"/>
    </source>
</evidence>
<evidence type="ECO:0000256" key="6">
    <source>
        <dbReference type="SAM" id="Coils"/>
    </source>
</evidence>
<organism evidence="8 9">
    <name type="scientific">Zingiber officinale</name>
    <name type="common">Ginger</name>
    <name type="synonym">Amomum zingiber</name>
    <dbReference type="NCBI Taxonomy" id="94328"/>
    <lineage>
        <taxon>Eukaryota</taxon>
        <taxon>Viridiplantae</taxon>
        <taxon>Streptophyta</taxon>
        <taxon>Embryophyta</taxon>
        <taxon>Tracheophyta</taxon>
        <taxon>Spermatophyta</taxon>
        <taxon>Magnoliopsida</taxon>
        <taxon>Liliopsida</taxon>
        <taxon>Zingiberales</taxon>
        <taxon>Zingiberaceae</taxon>
        <taxon>Zingiber</taxon>
    </lineage>
</organism>
<keyword evidence="6" id="KW-0175">Coiled coil</keyword>
<dbReference type="Pfam" id="PF18052">
    <property type="entry name" value="Rx_N"/>
    <property type="match status" value="1"/>
</dbReference>
<keyword evidence="4" id="KW-0547">Nucleotide-binding</keyword>
<dbReference type="AlphaFoldDB" id="A0A8J5C7G3"/>
<dbReference type="InterPro" id="IPR000253">
    <property type="entry name" value="FHA_dom"/>
</dbReference>
<dbReference type="GO" id="GO:0006952">
    <property type="term" value="P:defense response"/>
    <property type="evidence" value="ECO:0007669"/>
    <property type="project" value="UniProtKB-KW"/>
</dbReference>
<dbReference type="EMBL" id="JACMSC010000022">
    <property type="protein sequence ID" value="KAG6468955.1"/>
    <property type="molecule type" value="Genomic_DNA"/>
</dbReference>
<evidence type="ECO:0000259" key="7">
    <source>
        <dbReference type="PROSITE" id="PS50006"/>
    </source>
</evidence>
<evidence type="ECO:0000313" key="8">
    <source>
        <dbReference type="EMBL" id="KAG6468955.1"/>
    </source>
</evidence>
<comment type="similarity">
    <text evidence="1">Belongs to the disease resistance NB-LRR family.</text>
</comment>
<sequence>MDCCDKLLSESGIIWSVLNAVYTKFSLIQGLEDAVDKLQRTQNSIQCLLIDAEALDIVNEAVKGWVCDMKTVAFDAENIIDEFQTLVDITKHAEAPSRRRKRSIPYLGGFMTLVKRRRIAEDIAKIEDRLDEIRKSRMNLGLEPSDGQRRSNGSNEMVCIPTSAKFDESRIFGRTKECDSVVAALKAKSVSNLHIVVIHDLPGIVFELQVFVDVNFVAVTALISLIDHHRLPISPISSTCTVALLSVSHSHRLQYLECPLAHAGNETAYRLCRYSLFVVLHFRIKPGSAPTHATRAAVYQEYRFSLKKLAH</sequence>
<evidence type="ECO:0000313" key="9">
    <source>
        <dbReference type="Proteomes" id="UP000734854"/>
    </source>
</evidence>